<dbReference type="CDD" id="cd00077">
    <property type="entry name" value="HDc"/>
    <property type="match status" value="1"/>
</dbReference>
<protein>
    <submittedName>
        <fullName evidence="3">PAS domain S-box-containing protein</fullName>
    </submittedName>
</protein>
<dbReference type="AlphaFoldDB" id="A0A1G7ECC9"/>
<dbReference type="InterPro" id="IPR035965">
    <property type="entry name" value="PAS-like_dom_sf"/>
</dbReference>
<dbReference type="STRING" id="637679.GCA_001550055_00167"/>
<dbReference type="InterPro" id="IPR037522">
    <property type="entry name" value="HD_GYP_dom"/>
</dbReference>
<dbReference type="Gene3D" id="1.10.3210.10">
    <property type="entry name" value="Hypothetical protein af1432"/>
    <property type="match status" value="1"/>
</dbReference>
<dbReference type="PROSITE" id="PS51832">
    <property type="entry name" value="HD_GYP"/>
    <property type="match status" value="1"/>
</dbReference>
<evidence type="ECO:0000256" key="1">
    <source>
        <dbReference type="SAM" id="Phobius"/>
    </source>
</evidence>
<gene>
    <name evidence="3" type="ORF">SAMN04488071_3388</name>
</gene>
<dbReference type="GO" id="GO:0008081">
    <property type="term" value="F:phosphoric diester hydrolase activity"/>
    <property type="evidence" value="ECO:0007669"/>
    <property type="project" value="UniProtKB-ARBA"/>
</dbReference>
<dbReference type="SUPFAM" id="SSF55785">
    <property type="entry name" value="PYP-like sensor domain (PAS domain)"/>
    <property type="match status" value="1"/>
</dbReference>
<dbReference type="PANTHER" id="PTHR45228">
    <property type="entry name" value="CYCLIC DI-GMP PHOSPHODIESTERASE TM_0186-RELATED"/>
    <property type="match status" value="1"/>
</dbReference>
<dbReference type="PANTHER" id="PTHR45228:SF4">
    <property type="entry name" value="LIPOPROTEIN"/>
    <property type="match status" value="1"/>
</dbReference>
<organism evidence="3 4">
    <name type="scientific">Kordiimonas lacus</name>
    <dbReference type="NCBI Taxonomy" id="637679"/>
    <lineage>
        <taxon>Bacteria</taxon>
        <taxon>Pseudomonadati</taxon>
        <taxon>Pseudomonadota</taxon>
        <taxon>Alphaproteobacteria</taxon>
        <taxon>Kordiimonadales</taxon>
        <taxon>Kordiimonadaceae</taxon>
        <taxon>Kordiimonas</taxon>
    </lineage>
</organism>
<dbReference type="InterPro" id="IPR003607">
    <property type="entry name" value="HD/PDEase_dom"/>
</dbReference>
<keyword evidence="1" id="KW-1133">Transmembrane helix</keyword>
<dbReference type="Proteomes" id="UP000183685">
    <property type="component" value="Unassembled WGS sequence"/>
</dbReference>
<dbReference type="EMBL" id="FNAK01000008">
    <property type="protein sequence ID" value="SDE61319.1"/>
    <property type="molecule type" value="Genomic_DNA"/>
</dbReference>
<dbReference type="SUPFAM" id="SSF109604">
    <property type="entry name" value="HD-domain/PDEase-like"/>
    <property type="match status" value="1"/>
</dbReference>
<feature type="transmembrane region" description="Helical" evidence="1">
    <location>
        <begin position="16"/>
        <end position="38"/>
    </location>
</feature>
<keyword evidence="4" id="KW-1185">Reference proteome</keyword>
<evidence type="ECO:0000313" key="3">
    <source>
        <dbReference type="EMBL" id="SDE61319.1"/>
    </source>
</evidence>
<reference evidence="3 4" key="1">
    <citation type="submission" date="2016-10" db="EMBL/GenBank/DDBJ databases">
        <authorList>
            <person name="de Groot N.N."/>
        </authorList>
    </citation>
    <scope>NUCLEOTIDE SEQUENCE [LARGE SCALE GENOMIC DNA]</scope>
    <source>
        <strain evidence="3 4">CGMCC 1.9109</strain>
    </source>
</reference>
<keyword evidence="1" id="KW-0472">Membrane</keyword>
<dbReference type="Gene3D" id="3.30.450.20">
    <property type="entry name" value="PAS domain"/>
    <property type="match status" value="1"/>
</dbReference>
<name>A0A1G7ECC9_9PROT</name>
<dbReference type="Pfam" id="PF08448">
    <property type="entry name" value="PAS_4"/>
    <property type="match status" value="1"/>
</dbReference>
<evidence type="ECO:0000313" key="4">
    <source>
        <dbReference type="Proteomes" id="UP000183685"/>
    </source>
</evidence>
<keyword evidence="1" id="KW-0812">Transmembrane</keyword>
<feature type="domain" description="HD-GYP" evidence="2">
    <location>
        <begin position="486"/>
        <end position="681"/>
    </location>
</feature>
<feature type="transmembrane region" description="Helical" evidence="1">
    <location>
        <begin position="321"/>
        <end position="340"/>
    </location>
</feature>
<accession>A0A1G7ECC9</accession>
<evidence type="ECO:0000259" key="2">
    <source>
        <dbReference type="PROSITE" id="PS51832"/>
    </source>
</evidence>
<dbReference type="InterPro" id="IPR052020">
    <property type="entry name" value="Cyclic_di-GMP/3'3'-cGAMP_PDE"/>
</dbReference>
<sequence>MARAKESGKSESGKSILAAGAGILAVAAVGFFLIFQFAQSQAEQNLTRWHDRLNLVADSRALEVSAWLNRHIASVEELAADATVQLYANQAIGGDSEFAEGQRGYVFALLSAAAEREGFHEQRAIDQVAANVKRPQRAGLAIIKGDGTPLVASTGMPILRPGEWPADARGSFIALGPRLEDKTPLVLFGARITGEGMTAATEQDIWVVGARPLNDDFLKTLEQPGAASKTGETYLVQPQEGDIVVPLTPLAKGGRIGDARVDMAAAFAAREPRGFASLTNYANTEVLVTGRELSAPVPWILVRTINADEAMAEIDERRNSLMITLSLAALFVLAALVMVWRHGVSRRLETAWREQAELSAKNEALSRFLQSVSDNQPTAIAALGADMTVHFANMHLGNVTGLPVADLNDRRLDTAFASEIADKLRTAVGKAVAGEATSQHLRLEKDGAEQIFQTQLLPLKAEGDNEAVALLVMQDISDLVAAKEQSETLFKQLVSTLTQIIDARDPWSKHHSDRVADVAHTVAKEIGWDDEALESVRIAGQLVNLGKIFVPTAILTKQTPLTDEELALVRESMQKGATLVAGLDFKGPVAAILGQMREHWDGSGEPDGIAGEAIEPGARILSVANAFVGMVSARAHREGLGFDKALDILNSDAGTRYERRTVAALQNVLENKGGRARWENYTTVVEADGSDA</sequence>
<proteinExistence type="predicted"/>
<dbReference type="RefSeq" id="WP_068301355.1">
    <property type="nucleotide sequence ID" value="NZ_FNAK01000008.1"/>
</dbReference>
<dbReference type="InterPro" id="IPR013656">
    <property type="entry name" value="PAS_4"/>
</dbReference>
<dbReference type="Pfam" id="PF13487">
    <property type="entry name" value="HD_5"/>
    <property type="match status" value="1"/>
</dbReference>